<comment type="subcellular location">
    <subcellularLocation>
        <location evidence="1">Endoplasmic reticulum membrane</location>
        <topology evidence="1">Multi-pass membrane protein</topology>
    </subcellularLocation>
</comment>
<evidence type="ECO:0000256" key="4">
    <source>
        <dbReference type="ARBA" id="ARBA00022679"/>
    </source>
</evidence>
<gene>
    <name evidence="12" type="ORF">NPX13_g6637</name>
</gene>
<feature type="transmembrane region" description="Helical" evidence="11">
    <location>
        <begin position="548"/>
        <end position="567"/>
    </location>
</feature>
<feature type="region of interest" description="Disordered" evidence="10">
    <location>
        <begin position="400"/>
        <end position="419"/>
    </location>
</feature>
<dbReference type="Proteomes" id="UP001148614">
    <property type="component" value="Unassembled WGS sequence"/>
</dbReference>
<keyword evidence="5 11" id="KW-0812">Transmembrane</keyword>
<proteinExistence type="inferred from homology"/>
<feature type="region of interest" description="Disordered" evidence="10">
    <location>
        <begin position="427"/>
        <end position="457"/>
    </location>
</feature>
<dbReference type="EMBL" id="JANPWZ010001198">
    <property type="protein sequence ID" value="KAJ3567828.1"/>
    <property type="molecule type" value="Genomic_DNA"/>
</dbReference>
<feature type="transmembrane region" description="Helical" evidence="11">
    <location>
        <begin position="588"/>
        <end position="605"/>
    </location>
</feature>
<evidence type="ECO:0000256" key="2">
    <source>
        <dbReference type="ARBA" id="ARBA00010794"/>
    </source>
</evidence>
<evidence type="ECO:0000256" key="10">
    <source>
        <dbReference type="SAM" id="MobiDB-lite"/>
    </source>
</evidence>
<dbReference type="PANTHER" id="PTHR13205">
    <property type="entry name" value="TRANSMEMBRANE PROTEIN 15-RELATED"/>
    <property type="match status" value="1"/>
</dbReference>
<dbReference type="GO" id="GO:0005789">
    <property type="term" value="C:endoplasmic reticulum membrane"/>
    <property type="evidence" value="ECO:0007669"/>
    <property type="project" value="UniProtKB-SubCell"/>
</dbReference>
<evidence type="ECO:0000256" key="9">
    <source>
        <dbReference type="ARBA" id="ARBA00023136"/>
    </source>
</evidence>
<evidence type="ECO:0000256" key="8">
    <source>
        <dbReference type="ARBA" id="ARBA00022989"/>
    </source>
</evidence>
<protein>
    <recommendedName>
        <fullName evidence="3">dolichol kinase</fullName>
        <ecNumber evidence="3">2.7.1.108</ecNumber>
    </recommendedName>
</protein>
<name>A0A9W8NBG7_9PEZI</name>
<keyword evidence="8 11" id="KW-1133">Transmembrane helix</keyword>
<feature type="compositionally biased region" description="Basic residues" evidence="10">
    <location>
        <begin position="432"/>
        <end position="457"/>
    </location>
</feature>
<evidence type="ECO:0000313" key="13">
    <source>
        <dbReference type="Proteomes" id="UP001148614"/>
    </source>
</evidence>
<dbReference type="AlphaFoldDB" id="A0A9W8NBG7"/>
<accession>A0A9W8NBG7</accession>
<dbReference type="InterPro" id="IPR032974">
    <property type="entry name" value="Polypren_kinase"/>
</dbReference>
<dbReference type="GO" id="GO:0043048">
    <property type="term" value="P:dolichyl monophosphate biosynthetic process"/>
    <property type="evidence" value="ECO:0007669"/>
    <property type="project" value="TreeGrafter"/>
</dbReference>
<evidence type="ECO:0000256" key="11">
    <source>
        <dbReference type="SAM" id="Phobius"/>
    </source>
</evidence>
<evidence type="ECO:0000313" key="12">
    <source>
        <dbReference type="EMBL" id="KAJ3567828.1"/>
    </source>
</evidence>
<keyword evidence="6" id="KW-0418">Kinase</keyword>
<evidence type="ECO:0000256" key="6">
    <source>
        <dbReference type="ARBA" id="ARBA00022777"/>
    </source>
</evidence>
<keyword evidence="7" id="KW-0256">Endoplasmic reticulum</keyword>
<evidence type="ECO:0000256" key="5">
    <source>
        <dbReference type="ARBA" id="ARBA00022692"/>
    </source>
</evidence>
<sequence>MPEHPGLSPSVCEDVLNDTDADSLRPLSRSPHPYHRQISELLEPSSYYFPRRRSPPPPTDSGTEADDEHFLKGLPAPRRWHKGLRGRNETSSGASTPYLVPYDDEDRRVIPGAKRDRSSSVQTSAAVSDKWRRKRTKEIIRRLAELLILGGLGLFVRGNPRVRRVLQVLSPVSSLIAVDNPTVLLPNIILALCSLPRALIPTLSLTSEDFSPLHWALASVPLMVQRIPHDFIPAGIRDSNTGELPMALSPETAILLYPLHCSLLNVLNRLTTTSLLTAELQLLSVGLINILLLSFSPQITILRAMLWVGGLDILVSCSKPIRWGIALARIPKWRFKRPSSSKKRSSTFLSTMMSWQRMRHDLFHAPLDSSSCSSCEAIDDSDYTDDLSFQISKELTRVRSTGADRTPNMLEPEPSGLFSVGHATEKTETTQLRRHTLPGTNKPRKSQTHTPSGRKKRSTSLSLNTFISLTYKQAVFRKWIYAFYVYACIIGAIFTPTPTIGVKEVVMRDSLRGDEPVGWALGYLFGDIRWFRTGQGHWIGWSVPTREIAMVSGVICVGLGDAAASLIGRRYGHHKWFWGGGKSLEGSAAFATAVFMGIMAAHLWLRLGGWTPTNLYSDTWQTTMQKTGACASMASLTEAVLTGGNDNVIVPIVLWTCVKSLDI</sequence>
<keyword evidence="9 11" id="KW-0472">Membrane</keyword>
<comment type="similarity">
    <text evidence="2">Belongs to the polyprenol kinase family.</text>
</comment>
<evidence type="ECO:0000256" key="7">
    <source>
        <dbReference type="ARBA" id="ARBA00022824"/>
    </source>
</evidence>
<dbReference type="PANTHER" id="PTHR13205:SF15">
    <property type="entry name" value="DOLICHOL KINASE"/>
    <property type="match status" value="1"/>
</dbReference>
<comment type="caution">
    <text evidence="12">The sequence shown here is derived from an EMBL/GenBank/DDBJ whole genome shotgun (WGS) entry which is preliminary data.</text>
</comment>
<evidence type="ECO:0000256" key="1">
    <source>
        <dbReference type="ARBA" id="ARBA00004477"/>
    </source>
</evidence>
<evidence type="ECO:0000256" key="3">
    <source>
        <dbReference type="ARBA" id="ARBA00012132"/>
    </source>
</evidence>
<keyword evidence="13" id="KW-1185">Reference proteome</keyword>
<dbReference type="GO" id="GO:0004168">
    <property type="term" value="F:dolichol kinase activity"/>
    <property type="evidence" value="ECO:0007669"/>
    <property type="project" value="UniProtKB-EC"/>
</dbReference>
<reference evidence="12" key="1">
    <citation type="submission" date="2022-07" db="EMBL/GenBank/DDBJ databases">
        <title>Genome Sequence of Xylaria arbuscula.</title>
        <authorList>
            <person name="Buettner E."/>
        </authorList>
    </citation>
    <scope>NUCLEOTIDE SEQUENCE</scope>
    <source>
        <strain evidence="12">VT107</strain>
    </source>
</reference>
<organism evidence="12 13">
    <name type="scientific">Xylaria arbuscula</name>
    <dbReference type="NCBI Taxonomy" id="114810"/>
    <lineage>
        <taxon>Eukaryota</taxon>
        <taxon>Fungi</taxon>
        <taxon>Dikarya</taxon>
        <taxon>Ascomycota</taxon>
        <taxon>Pezizomycotina</taxon>
        <taxon>Sordariomycetes</taxon>
        <taxon>Xylariomycetidae</taxon>
        <taxon>Xylariales</taxon>
        <taxon>Xylariaceae</taxon>
        <taxon>Xylaria</taxon>
    </lineage>
</organism>
<feature type="transmembrane region" description="Helical" evidence="11">
    <location>
        <begin position="479"/>
        <end position="497"/>
    </location>
</feature>
<dbReference type="VEuPathDB" id="FungiDB:F4678DRAFT_438167"/>
<dbReference type="EC" id="2.7.1.108" evidence="3"/>
<feature type="region of interest" description="Disordered" evidence="10">
    <location>
        <begin position="1"/>
        <end position="101"/>
    </location>
</feature>
<keyword evidence="4" id="KW-0808">Transferase</keyword>